<proteinExistence type="predicted"/>
<gene>
    <name evidence="2" type="ORF">SAMN04488052_103112</name>
</gene>
<dbReference type="Gene3D" id="1.10.10.10">
    <property type="entry name" value="Winged helix-like DNA-binding domain superfamily/Winged helix DNA-binding domain"/>
    <property type="match status" value="1"/>
</dbReference>
<dbReference type="InterPro" id="IPR036390">
    <property type="entry name" value="WH_DNA-bd_sf"/>
</dbReference>
<protein>
    <submittedName>
        <fullName evidence="2">Winged helix-turn-helix DNA-binding</fullName>
    </submittedName>
</protein>
<dbReference type="RefSeq" id="WP_171909865.1">
    <property type="nucleotide sequence ID" value="NZ_FOEG01000003.1"/>
</dbReference>
<dbReference type="GO" id="GO:0003677">
    <property type="term" value="F:DNA binding"/>
    <property type="evidence" value="ECO:0007669"/>
    <property type="project" value="UniProtKB-KW"/>
</dbReference>
<dbReference type="AlphaFoldDB" id="A0A1H8SPN6"/>
<evidence type="ECO:0000313" key="2">
    <source>
        <dbReference type="EMBL" id="SEO80525.1"/>
    </source>
</evidence>
<sequence length="111" mass="12466">MPPEELRYALLKALQTSPETNQRALSETIGVSVGRINQALRALIQRGLVDVSEAGEGRRQRYDISPLGQAEQLELAAVFIQRKEAQRDQLGREIVQLQADLADYKKGIRPR</sequence>
<evidence type="ECO:0000313" key="3">
    <source>
        <dbReference type="Proteomes" id="UP000199657"/>
    </source>
</evidence>
<dbReference type="Pfam" id="PF13412">
    <property type="entry name" value="HTH_24"/>
    <property type="match status" value="1"/>
</dbReference>
<dbReference type="STRING" id="406100.SAMN04488052_103112"/>
<reference evidence="2 3" key="1">
    <citation type="submission" date="2016-10" db="EMBL/GenBank/DDBJ databases">
        <authorList>
            <person name="de Groot N.N."/>
        </authorList>
    </citation>
    <scope>NUCLEOTIDE SEQUENCE [LARGE SCALE GENOMIC DNA]</scope>
    <source>
        <strain evidence="2 3">CGMCC 1.6291</strain>
    </source>
</reference>
<name>A0A1H8SPN6_9GAMM</name>
<dbReference type="SUPFAM" id="SSF46785">
    <property type="entry name" value="Winged helix' DNA-binding domain"/>
    <property type="match status" value="1"/>
</dbReference>
<keyword evidence="1" id="KW-0175">Coiled coil</keyword>
<accession>A0A1H8SPN6</accession>
<dbReference type="Proteomes" id="UP000199657">
    <property type="component" value="Unassembled WGS sequence"/>
</dbReference>
<dbReference type="InterPro" id="IPR036388">
    <property type="entry name" value="WH-like_DNA-bd_sf"/>
</dbReference>
<dbReference type="EMBL" id="FOEG01000003">
    <property type="protein sequence ID" value="SEO80525.1"/>
    <property type="molecule type" value="Genomic_DNA"/>
</dbReference>
<feature type="coiled-coil region" evidence="1">
    <location>
        <begin position="80"/>
        <end position="107"/>
    </location>
</feature>
<organism evidence="2 3">
    <name type="scientific">Aquisalimonas asiatica</name>
    <dbReference type="NCBI Taxonomy" id="406100"/>
    <lineage>
        <taxon>Bacteria</taxon>
        <taxon>Pseudomonadati</taxon>
        <taxon>Pseudomonadota</taxon>
        <taxon>Gammaproteobacteria</taxon>
        <taxon>Chromatiales</taxon>
        <taxon>Ectothiorhodospiraceae</taxon>
        <taxon>Aquisalimonas</taxon>
    </lineage>
</organism>
<evidence type="ECO:0000256" key="1">
    <source>
        <dbReference type="SAM" id="Coils"/>
    </source>
</evidence>
<keyword evidence="2" id="KW-0238">DNA-binding</keyword>
<keyword evidence="3" id="KW-1185">Reference proteome</keyword>